<dbReference type="OrthoDB" id="872873at2"/>
<accession>A0A5B7ZYM2</accession>
<dbReference type="RefSeq" id="WP_139515472.1">
    <property type="nucleotide sequence ID" value="NZ_CP040896.1"/>
</dbReference>
<proteinExistence type="predicted"/>
<dbReference type="AlphaFoldDB" id="A0A5B7ZYM2"/>
<name>A0A5B7ZYM2_9BACT</name>
<dbReference type="Pfam" id="PF13646">
    <property type="entry name" value="HEAT_2"/>
    <property type="match status" value="1"/>
</dbReference>
<gene>
    <name evidence="1" type="ORF">FHG12_09310</name>
</gene>
<dbReference type="InterPro" id="IPR016024">
    <property type="entry name" value="ARM-type_fold"/>
</dbReference>
<dbReference type="KEGG" id="hyj:FHG12_09310"/>
<keyword evidence="2" id="KW-1185">Reference proteome</keyword>
<dbReference type="Proteomes" id="UP000305398">
    <property type="component" value="Chromosome"/>
</dbReference>
<evidence type="ECO:0000313" key="1">
    <source>
        <dbReference type="EMBL" id="QDA60294.1"/>
    </source>
</evidence>
<protein>
    <submittedName>
        <fullName evidence="1">HEAT repeat domain-containing protein</fullName>
    </submittedName>
</protein>
<dbReference type="SUPFAM" id="SSF48371">
    <property type="entry name" value="ARM repeat"/>
    <property type="match status" value="1"/>
</dbReference>
<sequence length="222" mass="25446">MSDVNTNLRNALDLFWKYVAHHQGATSVEEVKVDFWDDDQDTPERRALRNNLLQAVAHEIELQNWGKGDVAGIDLLLEAITADYLHEEVLYDCLEHLRVNCRTLLMTRGMLSPLHHTRYLMAEHVAQYNVPDRSALLEFLICHDDHKLVIRYALNSLSDLHPAQAVPYALERLADEDEYIRLSSVLALQAARQNLPVEVIKPLLNDPSEYVRDVATVMVQRA</sequence>
<dbReference type="InterPro" id="IPR011989">
    <property type="entry name" value="ARM-like"/>
</dbReference>
<dbReference type="EMBL" id="CP040896">
    <property type="protein sequence ID" value="QDA60294.1"/>
    <property type="molecule type" value="Genomic_DNA"/>
</dbReference>
<dbReference type="Gene3D" id="1.25.10.10">
    <property type="entry name" value="Leucine-rich Repeat Variant"/>
    <property type="match status" value="1"/>
</dbReference>
<reference evidence="1 2" key="1">
    <citation type="submission" date="2019-06" db="EMBL/GenBank/DDBJ databases">
        <authorList>
            <person name="Srinivasan S."/>
        </authorList>
    </citation>
    <scope>NUCLEOTIDE SEQUENCE [LARGE SCALE GENOMIC DNA]</scope>
    <source>
        <strain evidence="1 2">17J68-5</strain>
    </source>
</reference>
<organism evidence="1 2">
    <name type="scientific">Hymenobacter jejuensis</name>
    <dbReference type="NCBI Taxonomy" id="2502781"/>
    <lineage>
        <taxon>Bacteria</taxon>
        <taxon>Pseudomonadati</taxon>
        <taxon>Bacteroidota</taxon>
        <taxon>Cytophagia</taxon>
        <taxon>Cytophagales</taxon>
        <taxon>Hymenobacteraceae</taxon>
        <taxon>Hymenobacter</taxon>
    </lineage>
</organism>
<evidence type="ECO:0000313" key="2">
    <source>
        <dbReference type="Proteomes" id="UP000305398"/>
    </source>
</evidence>